<dbReference type="Pfam" id="PF20043">
    <property type="entry name" value="DUF6445"/>
    <property type="match status" value="1"/>
</dbReference>
<dbReference type="AlphaFoldDB" id="A0A5C5TZL5"/>
<keyword evidence="2" id="KW-1185">Reference proteome</keyword>
<dbReference type="Proteomes" id="UP000315949">
    <property type="component" value="Unassembled WGS sequence"/>
</dbReference>
<accession>A0A5C5TZL5</accession>
<protein>
    <submittedName>
        <fullName evidence="1">Uncharacterized protein</fullName>
    </submittedName>
</protein>
<comment type="caution">
    <text evidence="1">The sequence shown here is derived from an EMBL/GenBank/DDBJ whole genome shotgun (WGS) entry which is preliminary data.</text>
</comment>
<evidence type="ECO:0000313" key="1">
    <source>
        <dbReference type="EMBL" id="TWT19503.1"/>
    </source>
</evidence>
<dbReference type="OrthoDB" id="4048724at2"/>
<gene>
    <name evidence="1" type="ORF">FQY79_06510</name>
</gene>
<proteinExistence type="predicted"/>
<organism evidence="1 2">
    <name type="scientific">Luteimonas wenzhouensis</name>
    <dbReference type="NCBI Taxonomy" id="2599615"/>
    <lineage>
        <taxon>Bacteria</taxon>
        <taxon>Pseudomonadati</taxon>
        <taxon>Pseudomonadota</taxon>
        <taxon>Gammaproteobacteria</taxon>
        <taxon>Lysobacterales</taxon>
        <taxon>Lysobacteraceae</taxon>
        <taxon>Luteimonas</taxon>
    </lineage>
</organism>
<dbReference type="InterPro" id="IPR045617">
    <property type="entry name" value="DUF6445"/>
</dbReference>
<reference evidence="1 2" key="1">
    <citation type="submission" date="2019-07" db="EMBL/GenBank/DDBJ databases">
        <title>Luteimonas sp. YD-1 nov., isolated from acidic soil.</title>
        <authorList>
            <person name="Zhou J."/>
        </authorList>
    </citation>
    <scope>NUCLEOTIDE SEQUENCE [LARGE SCALE GENOMIC DNA]</scope>
    <source>
        <strain evidence="1 2">YD-1</strain>
    </source>
</reference>
<evidence type="ECO:0000313" key="2">
    <source>
        <dbReference type="Proteomes" id="UP000315949"/>
    </source>
</evidence>
<dbReference type="EMBL" id="VOHE01000003">
    <property type="protein sequence ID" value="TWT19503.1"/>
    <property type="molecule type" value="Genomic_DNA"/>
</dbReference>
<sequence>MLIQPHPGMRMQVRRLGVEQAPLLVIDQAVADPERLVRKAARGHFRPQGAMFPGLRLRAPLFYEAFLERLLRPLLAEHFGLPADGRLAFPMCHFSLVTQPPERLVFLQRVPHIDSAADNGLATVHYLFRGEWGGTAFYRHRATGYERVDEARRDRYFAALQDESRREDATGAGYINGDSALFERIDSVDGAFNRLVVYRRNSLHSGNIDNRRVPPADVQAGRLSVNSFIDVLDPGG</sequence>
<name>A0A5C5TZL5_9GAMM</name>